<evidence type="ECO:0000313" key="8">
    <source>
        <dbReference type="EMBL" id="ORY30304.1"/>
    </source>
</evidence>
<dbReference type="GO" id="GO:0008270">
    <property type="term" value="F:zinc ion binding"/>
    <property type="evidence" value="ECO:0007669"/>
    <property type="project" value="UniProtKB-KW"/>
</dbReference>
<organism evidence="8 9">
    <name type="scientific">Rhizoclosmatium globosum</name>
    <dbReference type="NCBI Taxonomy" id="329046"/>
    <lineage>
        <taxon>Eukaryota</taxon>
        <taxon>Fungi</taxon>
        <taxon>Fungi incertae sedis</taxon>
        <taxon>Chytridiomycota</taxon>
        <taxon>Chytridiomycota incertae sedis</taxon>
        <taxon>Chytridiomycetes</taxon>
        <taxon>Chytridiales</taxon>
        <taxon>Chytriomycetaceae</taxon>
        <taxon>Rhizoclosmatium</taxon>
    </lineage>
</organism>
<feature type="domain" description="C2H2-type" evidence="7">
    <location>
        <begin position="233"/>
        <end position="255"/>
    </location>
</feature>
<feature type="domain" description="C2H2-type" evidence="7">
    <location>
        <begin position="390"/>
        <end position="420"/>
    </location>
</feature>
<evidence type="ECO:0000256" key="1">
    <source>
        <dbReference type="ARBA" id="ARBA00022723"/>
    </source>
</evidence>
<evidence type="ECO:0000256" key="3">
    <source>
        <dbReference type="ARBA" id="ARBA00022771"/>
    </source>
</evidence>
<dbReference type="OrthoDB" id="6077919at2759"/>
<dbReference type="InterPro" id="IPR013087">
    <property type="entry name" value="Znf_C2H2_type"/>
</dbReference>
<dbReference type="PANTHER" id="PTHR24409">
    <property type="entry name" value="ZINC FINGER PROTEIN 142"/>
    <property type="match status" value="1"/>
</dbReference>
<evidence type="ECO:0000256" key="4">
    <source>
        <dbReference type="ARBA" id="ARBA00022833"/>
    </source>
</evidence>
<dbReference type="Pfam" id="PF00096">
    <property type="entry name" value="zf-C2H2"/>
    <property type="match status" value="3"/>
</dbReference>
<sequence>MTSPMSPHADLDHSRLARVPHFGPASMYPFVPGPMDEEEGPNEANEGGHHKLPHPSSNYFPNPNPNPNQVKCEAFGVPAATLDSTTTTNPPPPPPPSQLQPQPQPQTPSQTSSEAPYKNRIDALIHLLEDEVESVVRSSTKTPPLPPTSPLQPNHQSYDQQHNLFLPTTVVASSSQPATPQPHPEIEPQLQQRLDTSLNRRFKCTHAGCTKAFPTPKGLESHLSTHLEKPIEYACEVCDHTFNSKYRLKAHMAVHDDLPFKCDSIGCTFATSIEAKLIAHTKKHNRDRGREICDFPGCGRSFQKLANLKVHQLIHTGEREFRCETCGVAFTTKNRLKVHERDHTGERPYVCDHPGCGYAAKQKCALTSHLMRHMDAEEKKAWKEKNEKKLPCPECGKFYKSLESLNQHSWKAHKHGAELE</sequence>
<keyword evidence="2" id="KW-0677">Repeat</keyword>
<accession>A0A1Y2B6E7</accession>
<evidence type="ECO:0000313" key="9">
    <source>
        <dbReference type="Proteomes" id="UP000193642"/>
    </source>
</evidence>
<dbReference type="Pfam" id="PF13894">
    <property type="entry name" value="zf-C2H2_4"/>
    <property type="match status" value="1"/>
</dbReference>
<proteinExistence type="predicted"/>
<feature type="domain" description="C2H2-type" evidence="7">
    <location>
        <begin position="291"/>
        <end position="320"/>
    </location>
</feature>
<dbReference type="FunFam" id="3.30.160.60:FF:000688">
    <property type="entry name" value="zinc finger protein 197 isoform X1"/>
    <property type="match status" value="1"/>
</dbReference>
<keyword evidence="3 5" id="KW-0863">Zinc-finger</keyword>
<dbReference type="InterPro" id="IPR036236">
    <property type="entry name" value="Znf_C2H2_sf"/>
</dbReference>
<name>A0A1Y2B6E7_9FUNG</name>
<dbReference type="SUPFAM" id="SSF57667">
    <property type="entry name" value="beta-beta-alpha zinc fingers"/>
    <property type="match status" value="3"/>
</dbReference>
<evidence type="ECO:0000256" key="5">
    <source>
        <dbReference type="PROSITE-ProRule" id="PRU00042"/>
    </source>
</evidence>
<evidence type="ECO:0000256" key="2">
    <source>
        <dbReference type="ARBA" id="ARBA00022737"/>
    </source>
</evidence>
<keyword evidence="1" id="KW-0479">Metal-binding</keyword>
<dbReference type="PROSITE" id="PS00028">
    <property type="entry name" value="ZINC_FINGER_C2H2_1"/>
    <property type="match status" value="5"/>
</dbReference>
<comment type="caution">
    <text evidence="8">The sequence shown here is derived from an EMBL/GenBank/DDBJ whole genome shotgun (WGS) entry which is preliminary data.</text>
</comment>
<feature type="domain" description="C2H2-type" evidence="7">
    <location>
        <begin position="321"/>
        <end position="348"/>
    </location>
</feature>
<keyword evidence="9" id="KW-1185">Reference proteome</keyword>
<dbReference type="FunFam" id="3.30.160.60:FF:000446">
    <property type="entry name" value="Zinc finger protein"/>
    <property type="match status" value="2"/>
</dbReference>
<keyword evidence="4" id="KW-0862">Zinc</keyword>
<dbReference type="PROSITE" id="PS50157">
    <property type="entry name" value="ZINC_FINGER_C2H2_2"/>
    <property type="match status" value="6"/>
</dbReference>
<dbReference type="Gene3D" id="3.30.160.60">
    <property type="entry name" value="Classic Zinc Finger"/>
    <property type="match status" value="5"/>
</dbReference>
<feature type="domain" description="C2H2-type" evidence="7">
    <location>
        <begin position="202"/>
        <end position="231"/>
    </location>
</feature>
<feature type="compositionally biased region" description="Pro residues" evidence="6">
    <location>
        <begin position="89"/>
        <end position="106"/>
    </location>
</feature>
<dbReference type="STRING" id="329046.A0A1Y2B6E7"/>
<dbReference type="AlphaFoldDB" id="A0A1Y2B6E7"/>
<dbReference type="PANTHER" id="PTHR24409:SF295">
    <property type="entry name" value="AZ2-RELATED"/>
    <property type="match status" value="1"/>
</dbReference>
<gene>
    <name evidence="8" type="ORF">BCR33DRAFT_724344</name>
</gene>
<feature type="region of interest" description="Disordered" evidence="6">
    <location>
        <begin position="28"/>
        <end position="115"/>
    </location>
</feature>
<dbReference type="Proteomes" id="UP000193642">
    <property type="component" value="Unassembled WGS sequence"/>
</dbReference>
<evidence type="ECO:0000256" key="6">
    <source>
        <dbReference type="SAM" id="MobiDB-lite"/>
    </source>
</evidence>
<dbReference type="EMBL" id="MCGO01000083">
    <property type="protein sequence ID" value="ORY30304.1"/>
    <property type="molecule type" value="Genomic_DNA"/>
</dbReference>
<feature type="region of interest" description="Disordered" evidence="6">
    <location>
        <begin position="134"/>
        <end position="157"/>
    </location>
</feature>
<evidence type="ECO:0000259" key="7">
    <source>
        <dbReference type="PROSITE" id="PS50157"/>
    </source>
</evidence>
<dbReference type="SMART" id="SM00355">
    <property type="entry name" value="ZnF_C2H2"/>
    <property type="match status" value="7"/>
</dbReference>
<reference evidence="8 9" key="1">
    <citation type="submission" date="2016-07" db="EMBL/GenBank/DDBJ databases">
        <title>Pervasive Adenine N6-methylation of Active Genes in Fungi.</title>
        <authorList>
            <consortium name="DOE Joint Genome Institute"/>
            <person name="Mondo S.J."/>
            <person name="Dannebaum R.O."/>
            <person name="Kuo R.C."/>
            <person name="Labutti K."/>
            <person name="Haridas S."/>
            <person name="Kuo A."/>
            <person name="Salamov A."/>
            <person name="Ahrendt S.R."/>
            <person name="Lipzen A."/>
            <person name="Sullivan W."/>
            <person name="Andreopoulos W.B."/>
            <person name="Clum A."/>
            <person name="Lindquist E."/>
            <person name="Daum C."/>
            <person name="Ramamoorthy G.K."/>
            <person name="Gryganskyi A."/>
            <person name="Culley D."/>
            <person name="Magnuson J.K."/>
            <person name="James T.Y."/>
            <person name="O'Malley M.A."/>
            <person name="Stajich J.E."/>
            <person name="Spatafora J.W."/>
            <person name="Visel A."/>
            <person name="Grigoriev I.V."/>
        </authorList>
    </citation>
    <scope>NUCLEOTIDE SEQUENCE [LARGE SCALE GENOMIC DNA]</scope>
    <source>
        <strain evidence="8 9">JEL800</strain>
    </source>
</reference>
<feature type="domain" description="C2H2-type" evidence="7">
    <location>
        <begin position="349"/>
        <end position="378"/>
    </location>
</feature>
<dbReference type="FunFam" id="3.30.160.60:FF:000125">
    <property type="entry name" value="Putative zinc finger protein 143"/>
    <property type="match status" value="1"/>
</dbReference>
<protein>
    <recommendedName>
        <fullName evidence="7">C2H2-type domain-containing protein</fullName>
    </recommendedName>
</protein>